<sequence length="352" mass="39533">MEKQLNVGLIGYGFAGRVLHAPVITSIPGLNLKKVVERRSDYSKERYPWVEVVRSANDLYIDPEIDVIVITTPSTNHVEFVRDALSNGKHVVVEKPFTATTEEADELIELAKERNRVLSVFHNRRWDGDFMTIREIIKNGLIGKVKECEVHWDSFNPIALSTNWREKSGIGTGVLYDLGVHLFDQALCLFGVPNTISADVQIQREGAKAHDYFDLTLGYDHHLKVTLKSSRIVRTKGPRYILHGDKGSFIKFGLDPQEQALIDGRSPANSKNWGREPEELWGSFETTAGGLNVKGAIETIPGAYQDYYQNIYDHITGTADLAVKPEEARMNIRLIELAIESHKLGKVLPVSI</sequence>
<keyword evidence="6" id="KW-1185">Reference proteome</keyword>
<dbReference type="SUPFAM" id="SSF51735">
    <property type="entry name" value="NAD(P)-binding Rossmann-fold domains"/>
    <property type="match status" value="1"/>
</dbReference>
<evidence type="ECO:0000256" key="2">
    <source>
        <dbReference type="ARBA" id="ARBA00023002"/>
    </source>
</evidence>
<feature type="domain" description="Gfo/Idh/MocA-like oxidoreductase C-terminal" evidence="4">
    <location>
        <begin position="134"/>
        <end position="350"/>
    </location>
</feature>
<keyword evidence="2" id="KW-0560">Oxidoreductase</keyword>
<dbReference type="NCBIfam" id="NF008607">
    <property type="entry name" value="PRK11579.1"/>
    <property type="match status" value="1"/>
</dbReference>
<dbReference type="Proteomes" id="UP000681414">
    <property type="component" value="Unassembled WGS sequence"/>
</dbReference>
<dbReference type="PANTHER" id="PTHR43708:SF5">
    <property type="entry name" value="CONSERVED EXPRESSED OXIDOREDUCTASE (EUROFUNG)-RELATED"/>
    <property type="match status" value="1"/>
</dbReference>
<evidence type="ECO:0000259" key="4">
    <source>
        <dbReference type="Pfam" id="PF02894"/>
    </source>
</evidence>
<dbReference type="PANTHER" id="PTHR43708">
    <property type="entry name" value="CONSERVED EXPRESSED OXIDOREDUCTASE (EUROFUNG)"/>
    <property type="match status" value="1"/>
</dbReference>
<proteinExistence type="inferred from homology"/>
<dbReference type="EMBL" id="JAGYPG010000001">
    <property type="protein sequence ID" value="MBS4193495.1"/>
    <property type="molecule type" value="Genomic_DNA"/>
</dbReference>
<dbReference type="GO" id="GO:0016491">
    <property type="term" value="F:oxidoreductase activity"/>
    <property type="evidence" value="ECO:0007669"/>
    <property type="project" value="UniProtKB-KW"/>
</dbReference>
<comment type="similarity">
    <text evidence="1">Belongs to the Gfo/Idh/MocA family.</text>
</comment>
<protein>
    <submittedName>
        <fullName evidence="5">Oxidoreductase</fullName>
    </submittedName>
</protein>
<organism evidence="5 6">
    <name type="scientific">Lederbergia citri</name>
    <dbReference type="NCBI Taxonomy" id="2833580"/>
    <lineage>
        <taxon>Bacteria</taxon>
        <taxon>Bacillati</taxon>
        <taxon>Bacillota</taxon>
        <taxon>Bacilli</taxon>
        <taxon>Bacillales</taxon>
        <taxon>Bacillaceae</taxon>
        <taxon>Lederbergia</taxon>
    </lineage>
</organism>
<accession>A0A942T967</accession>
<name>A0A942T967_9BACI</name>
<dbReference type="Gene3D" id="3.30.360.10">
    <property type="entry name" value="Dihydrodipicolinate Reductase, domain 2"/>
    <property type="match status" value="1"/>
</dbReference>
<evidence type="ECO:0000313" key="6">
    <source>
        <dbReference type="Proteomes" id="UP000681414"/>
    </source>
</evidence>
<dbReference type="InterPro" id="IPR051317">
    <property type="entry name" value="Gfo/Idh/MocA_oxidoreduct"/>
</dbReference>
<evidence type="ECO:0000256" key="1">
    <source>
        <dbReference type="ARBA" id="ARBA00010928"/>
    </source>
</evidence>
<comment type="caution">
    <text evidence="5">The sequence shown here is derived from an EMBL/GenBank/DDBJ whole genome shotgun (WGS) entry which is preliminary data.</text>
</comment>
<dbReference type="Pfam" id="PF02894">
    <property type="entry name" value="GFO_IDH_MocA_C"/>
    <property type="match status" value="1"/>
</dbReference>
<feature type="domain" description="Gfo/Idh/MocA-like oxidoreductase N-terminal" evidence="3">
    <location>
        <begin position="5"/>
        <end position="122"/>
    </location>
</feature>
<dbReference type="AlphaFoldDB" id="A0A942T967"/>
<dbReference type="Pfam" id="PF01408">
    <property type="entry name" value="GFO_IDH_MocA"/>
    <property type="match status" value="1"/>
</dbReference>
<dbReference type="InterPro" id="IPR004104">
    <property type="entry name" value="Gfo/Idh/MocA-like_OxRdtase_C"/>
</dbReference>
<dbReference type="InterPro" id="IPR000683">
    <property type="entry name" value="Gfo/Idh/MocA-like_OxRdtase_N"/>
</dbReference>
<reference evidence="5 6" key="1">
    <citation type="submission" date="2021-05" db="EMBL/GenBank/DDBJ databases">
        <title>Novel Bacillus species.</title>
        <authorList>
            <person name="Liu G."/>
        </authorList>
    </citation>
    <scope>NUCLEOTIDE SEQUENCE [LARGE SCALE GENOMIC DNA]</scope>
    <source>
        <strain evidence="6">FJAT-49780</strain>
    </source>
</reference>
<evidence type="ECO:0000313" key="5">
    <source>
        <dbReference type="EMBL" id="MBS4193495.1"/>
    </source>
</evidence>
<evidence type="ECO:0000259" key="3">
    <source>
        <dbReference type="Pfam" id="PF01408"/>
    </source>
</evidence>
<dbReference type="Gene3D" id="3.40.50.720">
    <property type="entry name" value="NAD(P)-binding Rossmann-like Domain"/>
    <property type="match status" value="1"/>
</dbReference>
<gene>
    <name evidence="5" type="ORF">KHA97_00235</name>
</gene>
<dbReference type="GO" id="GO:0000166">
    <property type="term" value="F:nucleotide binding"/>
    <property type="evidence" value="ECO:0007669"/>
    <property type="project" value="InterPro"/>
</dbReference>
<dbReference type="InterPro" id="IPR036291">
    <property type="entry name" value="NAD(P)-bd_dom_sf"/>
</dbReference>